<keyword evidence="9" id="KW-0560">Oxidoreductase</keyword>
<sequence>MQYLHTHLLSIAIFFPMLSAILAFFMSAQASRAYGIVVALIELLITLLLWHGFENQAIGMQFEETKELIYQIGVNYHVGIDGISLFLLLLNAIVVLLSVIYVKENRKDFTICLLLLEGILMGVFSSLNMILFYTFWEVSLLPILYLIGRFGRNNKVYSGMKFFLYTFLASLFMLLGILYIGHSYAQSYGAWSFDILDWYQLNLSSEVKFWLFLAFLAGIAVKVPLFPLHTWLPYAYSNAPTLGSVCLSALLSKMGTYALLRFLLPLFPTLSEVYLTPIAILALCMIIYGGYLAHVQKDVKTLIAYSSFSHMGVVVLGIFAFNVEGISGAVFMMFAHGITAMGLFMLAGILEERTDSLDMTHFGAIASYAPIFATFFMVVLMANVGMPLTIGFVGEFLSLLGFFAIHPILAIIAGTSIILSAIYMLTSYKNVFFGTLKAGNNQVSVFEDLSAREVGIFSVILALILALGIYPKVLLKPIEQGTKGLLEVMQLRSSPFIGSLNTNPNAKEATYVK</sequence>
<dbReference type="GO" id="GO:0015990">
    <property type="term" value="P:electron transport coupled proton transport"/>
    <property type="evidence" value="ECO:0007669"/>
    <property type="project" value="TreeGrafter"/>
</dbReference>
<dbReference type="NCBIfam" id="NF004500">
    <property type="entry name" value="PRK05846.1-4"/>
    <property type="match status" value="1"/>
</dbReference>
<gene>
    <name evidence="9" type="ordered locus">HCW_02070</name>
</gene>
<keyword evidence="9" id="KW-0830">Ubiquinone</keyword>
<feature type="transmembrane region" description="Helical" evidence="7">
    <location>
        <begin position="162"/>
        <end position="181"/>
    </location>
</feature>
<feature type="transmembrane region" description="Helical" evidence="7">
    <location>
        <begin position="303"/>
        <end position="323"/>
    </location>
</feature>
<feature type="transmembrane region" description="Helical" evidence="7">
    <location>
        <begin position="6"/>
        <end position="26"/>
    </location>
</feature>
<feature type="domain" description="NADH:quinone oxidoreductase/Mrp antiporter transmembrane" evidence="8">
    <location>
        <begin position="126"/>
        <end position="416"/>
    </location>
</feature>
<feature type="transmembrane region" description="Helical" evidence="7">
    <location>
        <begin position="114"/>
        <end position="136"/>
    </location>
</feature>
<keyword evidence="5 7" id="KW-0472">Membrane</keyword>
<dbReference type="EMBL" id="CP003479">
    <property type="protein sequence ID" value="AFI03699.1"/>
    <property type="molecule type" value="Genomic_DNA"/>
</dbReference>
<dbReference type="InterPro" id="IPR003918">
    <property type="entry name" value="NADH_UbQ_OxRdtase"/>
</dbReference>
<evidence type="ECO:0000256" key="2">
    <source>
        <dbReference type="ARBA" id="ARBA00009025"/>
    </source>
</evidence>
<dbReference type="KEGG" id="hce:HCW_02070"/>
<feature type="transmembrane region" description="Helical" evidence="7">
    <location>
        <begin position="330"/>
        <end position="350"/>
    </location>
</feature>
<evidence type="ECO:0000256" key="1">
    <source>
        <dbReference type="ARBA" id="ARBA00004127"/>
    </source>
</evidence>
<dbReference type="GO" id="GO:0012505">
    <property type="term" value="C:endomembrane system"/>
    <property type="evidence" value="ECO:0007669"/>
    <property type="project" value="UniProtKB-SubCell"/>
</dbReference>
<dbReference type="HOGENOM" id="CLU_007100_4_4_7"/>
<dbReference type="NCBIfam" id="TIGR01972">
    <property type="entry name" value="NDH_I_M"/>
    <property type="match status" value="1"/>
</dbReference>
<evidence type="ECO:0000313" key="9">
    <source>
        <dbReference type="EMBL" id="AFI03699.1"/>
    </source>
</evidence>
<accession>I0EL80</accession>
<dbReference type="GO" id="GO:0048039">
    <property type="term" value="F:ubiquinone binding"/>
    <property type="evidence" value="ECO:0007669"/>
    <property type="project" value="TreeGrafter"/>
</dbReference>
<dbReference type="PANTHER" id="PTHR43507">
    <property type="entry name" value="NADH-UBIQUINONE OXIDOREDUCTASE CHAIN 4"/>
    <property type="match status" value="1"/>
</dbReference>
<keyword evidence="3 6" id="KW-0812">Transmembrane</keyword>
<dbReference type="GO" id="GO:0042773">
    <property type="term" value="P:ATP synthesis coupled electron transport"/>
    <property type="evidence" value="ECO:0007669"/>
    <property type="project" value="InterPro"/>
</dbReference>
<feature type="transmembrane region" description="Helical" evidence="7">
    <location>
        <begin position="362"/>
        <end position="384"/>
    </location>
</feature>
<dbReference type="AlphaFoldDB" id="I0EL80"/>
<comment type="subcellular location">
    <subcellularLocation>
        <location evidence="1">Endomembrane system</location>
        <topology evidence="1">Multi-pass membrane protein</topology>
    </subcellularLocation>
    <subcellularLocation>
        <location evidence="6">Membrane</location>
        <topology evidence="6">Multi-pass membrane protein</topology>
    </subcellularLocation>
</comment>
<feature type="transmembrane region" description="Helical" evidence="7">
    <location>
        <begin position="33"/>
        <end position="53"/>
    </location>
</feature>
<keyword evidence="10" id="KW-1185">Reference proteome</keyword>
<feature type="transmembrane region" description="Helical" evidence="7">
    <location>
        <begin position="396"/>
        <end position="425"/>
    </location>
</feature>
<feature type="transmembrane region" description="Helical" evidence="7">
    <location>
        <begin position="454"/>
        <end position="475"/>
    </location>
</feature>
<evidence type="ECO:0000256" key="5">
    <source>
        <dbReference type="ARBA" id="ARBA00023136"/>
    </source>
</evidence>
<dbReference type="RefSeq" id="WP_014660571.1">
    <property type="nucleotide sequence ID" value="NC_017737.1"/>
</dbReference>
<dbReference type="Proteomes" id="UP000005010">
    <property type="component" value="Chromosome"/>
</dbReference>
<dbReference type="PANTHER" id="PTHR43507:SF1">
    <property type="entry name" value="NADH-UBIQUINONE OXIDOREDUCTASE CHAIN 4"/>
    <property type="match status" value="1"/>
</dbReference>
<name>I0EL80_HELC0</name>
<evidence type="ECO:0000256" key="4">
    <source>
        <dbReference type="ARBA" id="ARBA00022989"/>
    </source>
</evidence>
<dbReference type="GO" id="GO:0016020">
    <property type="term" value="C:membrane"/>
    <property type="evidence" value="ECO:0007669"/>
    <property type="project" value="UniProtKB-SubCell"/>
</dbReference>
<evidence type="ECO:0000313" key="10">
    <source>
        <dbReference type="Proteomes" id="UP000005010"/>
    </source>
</evidence>
<dbReference type="InterPro" id="IPR010227">
    <property type="entry name" value="NADH_Q_OxRdtase_chainM/4"/>
</dbReference>
<protein>
    <submittedName>
        <fullName evidence="9">NADH:ubiquinone oxidoreductase subunit M</fullName>
        <ecNumber evidence="9">1.6.99.5</ecNumber>
    </submittedName>
</protein>
<dbReference type="PRINTS" id="PR01437">
    <property type="entry name" value="NUOXDRDTASE4"/>
</dbReference>
<evidence type="ECO:0000256" key="6">
    <source>
        <dbReference type="RuleBase" id="RU000320"/>
    </source>
</evidence>
<dbReference type="STRING" id="182217.HCW_02070"/>
<dbReference type="eggNOG" id="COG1008">
    <property type="taxonomic scope" value="Bacteria"/>
</dbReference>
<dbReference type="Pfam" id="PF00361">
    <property type="entry name" value="Proton_antipo_M"/>
    <property type="match status" value="1"/>
</dbReference>
<feature type="transmembrane region" description="Helical" evidence="7">
    <location>
        <begin position="272"/>
        <end position="291"/>
    </location>
</feature>
<feature type="transmembrane region" description="Helical" evidence="7">
    <location>
        <begin position="83"/>
        <end position="102"/>
    </location>
</feature>
<comment type="similarity">
    <text evidence="2">Belongs to the complex I subunit 4 family.</text>
</comment>
<proteinExistence type="inferred from homology"/>
<feature type="transmembrane region" description="Helical" evidence="7">
    <location>
        <begin position="209"/>
        <end position="229"/>
    </location>
</feature>
<evidence type="ECO:0000259" key="8">
    <source>
        <dbReference type="Pfam" id="PF00361"/>
    </source>
</evidence>
<dbReference type="GO" id="GO:0003954">
    <property type="term" value="F:NADH dehydrogenase activity"/>
    <property type="evidence" value="ECO:0007669"/>
    <property type="project" value="TreeGrafter"/>
</dbReference>
<evidence type="ECO:0000256" key="3">
    <source>
        <dbReference type="ARBA" id="ARBA00022692"/>
    </source>
</evidence>
<organism evidence="9 10">
    <name type="scientific">Helicobacter cetorum (strain ATCC BAA-429 / MIT 00-7128)</name>
    <dbReference type="NCBI Taxonomy" id="182217"/>
    <lineage>
        <taxon>Bacteria</taxon>
        <taxon>Pseudomonadati</taxon>
        <taxon>Campylobacterota</taxon>
        <taxon>Epsilonproteobacteria</taxon>
        <taxon>Campylobacterales</taxon>
        <taxon>Helicobacteraceae</taxon>
        <taxon>Helicobacter</taxon>
    </lineage>
</organism>
<keyword evidence="4 7" id="KW-1133">Transmembrane helix</keyword>
<evidence type="ECO:0000256" key="7">
    <source>
        <dbReference type="SAM" id="Phobius"/>
    </source>
</evidence>
<dbReference type="InterPro" id="IPR001750">
    <property type="entry name" value="ND/Mrp_TM"/>
</dbReference>
<dbReference type="PATRIC" id="fig|182217.3.peg.430"/>
<dbReference type="EC" id="1.6.99.5" evidence="9"/>
<reference evidence="10" key="1">
    <citation type="submission" date="2012-04" db="EMBL/GenBank/DDBJ databases">
        <title>Complete genome sequence of Helicobacter cetorum strain MIT 00-7128.</title>
        <authorList>
            <person name="Kersulyte D."/>
            <person name="Berg D.E."/>
        </authorList>
    </citation>
    <scope>NUCLEOTIDE SEQUENCE [LARGE SCALE GENOMIC DNA]</scope>
    <source>
        <strain evidence="10">MIT 00-7128</strain>
    </source>
</reference>
<dbReference type="GO" id="GO:0008137">
    <property type="term" value="F:NADH dehydrogenase (ubiquinone) activity"/>
    <property type="evidence" value="ECO:0007669"/>
    <property type="project" value="InterPro"/>
</dbReference>